<dbReference type="Proteomes" id="UP001205105">
    <property type="component" value="Unassembled WGS sequence"/>
</dbReference>
<dbReference type="InterPro" id="IPR005114">
    <property type="entry name" value="Helicase_assoc"/>
</dbReference>
<name>A0AAD5DU48_9CHLO</name>
<feature type="region of interest" description="Disordered" evidence="1">
    <location>
        <begin position="24"/>
        <end position="67"/>
    </location>
</feature>
<reference evidence="3" key="1">
    <citation type="submission" date="2020-11" db="EMBL/GenBank/DDBJ databases">
        <title>Chlorella ohadii genome sequencing and assembly.</title>
        <authorList>
            <person name="Murik O."/>
            <person name="Treves H."/>
            <person name="Kedem I."/>
            <person name="Shotland Y."/>
            <person name="Kaplan A."/>
        </authorList>
    </citation>
    <scope>NUCLEOTIDE SEQUENCE</scope>
    <source>
        <strain evidence="3">1</strain>
    </source>
</reference>
<gene>
    <name evidence="3" type="ORF">COHA_004322</name>
</gene>
<keyword evidence="4" id="KW-1185">Reference proteome</keyword>
<feature type="compositionally biased region" description="Low complexity" evidence="1">
    <location>
        <begin position="53"/>
        <end position="67"/>
    </location>
</feature>
<organism evidence="3 4">
    <name type="scientific">Chlorella ohadii</name>
    <dbReference type="NCBI Taxonomy" id="2649997"/>
    <lineage>
        <taxon>Eukaryota</taxon>
        <taxon>Viridiplantae</taxon>
        <taxon>Chlorophyta</taxon>
        <taxon>core chlorophytes</taxon>
        <taxon>Trebouxiophyceae</taxon>
        <taxon>Chlorellales</taxon>
        <taxon>Chlorellaceae</taxon>
        <taxon>Chlorella clade</taxon>
        <taxon>Chlorella</taxon>
    </lineage>
</organism>
<accession>A0AAD5DU48</accession>
<proteinExistence type="predicted"/>
<dbReference type="Gene3D" id="6.10.140.530">
    <property type="match status" value="2"/>
</dbReference>
<protein>
    <recommendedName>
        <fullName evidence="2">Helicase-associated domain-containing protein</fullName>
    </recommendedName>
</protein>
<dbReference type="Pfam" id="PF03457">
    <property type="entry name" value="HA"/>
    <property type="match status" value="2"/>
</dbReference>
<dbReference type="PANTHER" id="PTHR33418:SF1">
    <property type="entry name" value="HELICASE-ASSOCIATED DOMAIN-CONTAINING PROTEIN"/>
    <property type="match status" value="1"/>
</dbReference>
<dbReference type="EMBL" id="JADXDR010000056">
    <property type="protein sequence ID" value="KAI7842130.1"/>
    <property type="molecule type" value="Genomic_DNA"/>
</dbReference>
<comment type="caution">
    <text evidence="3">The sequence shown here is derived from an EMBL/GenBank/DDBJ whole genome shotgun (WGS) entry which is preliminary data.</text>
</comment>
<evidence type="ECO:0000313" key="4">
    <source>
        <dbReference type="Proteomes" id="UP001205105"/>
    </source>
</evidence>
<evidence type="ECO:0000313" key="3">
    <source>
        <dbReference type="EMBL" id="KAI7842130.1"/>
    </source>
</evidence>
<feature type="domain" description="Helicase-associated" evidence="2">
    <location>
        <begin position="306"/>
        <end position="368"/>
    </location>
</feature>
<dbReference type="PANTHER" id="PTHR33418">
    <property type="entry name" value="HELICASE-ASSOCIATED"/>
    <property type="match status" value="1"/>
</dbReference>
<evidence type="ECO:0000256" key="1">
    <source>
        <dbReference type="SAM" id="MobiDB-lite"/>
    </source>
</evidence>
<evidence type="ECO:0000259" key="2">
    <source>
        <dbReference type="Pfam" id="PF03457"/>
    </source>
</evidence>
<dbReference type="AlphaFoldDB" id="A0AAD5DU48"/>
<sequence length="377" mass="41654">MAQVRAPCPQGALATDKQHLVQTARRPGAAPVASSAWRQQRQQRRRRPIACPSANLSSSSSSSSRNASASQEAAALLDQFWLARGVVDEQQRRQLVSAAGAIRAELDAEAFESSQQQLGLQLPSLSAAWFLEEQGSSPQVAAASRRILALQQLLGGGDVDVVWMLVREPRLLSADFRSIAQRLFDMRVAQGSEGLDIIALVEQQPALLLQADTPVSSDEEETAAERLQAWQHGLVSDNSTEWARRFGQLQQYVQTHGDAHVGCRDGDDAELARWASKQRSEHKSGQLAKGKQQQLAAAGFEFDGERAEWLRWFNEIRAFSERHGHCQPHPLAHPNDFLLINWCSVQRIMRRCGVMPEERVAALDALGFDWTGADPLS</sequence>
<feature type="domain" description="Helicase-associated" evidence="2">
    <location>
        <begin position="239"/>
        <end position="300"/>
    </location>
</feature>